<organism evidence="1 2">
    <name type="scientific">Aplosporella prunicola CBS 121167</name>
    <dbReference type="NCBI Taxonomy" id="1176127"/>
    <lineage>
        <taxon>Eukaryota</taxon>
        <taxon>Fungi</taxon>
        <taxon>Dikarya</taxon>
        <taxon>Ascomycota</taxon>
        <taxon>Pezizomycotina</taxon>
        <taxon>Dothideomycetes</taxon>
        <taxon>Dothideomycetes incertae sedis</taxon>
        <taxon>Botryosphaeriales</taxon>
        <taxon>Aplosporellaceae</taxon>
        <taxon>Aplosporella</taxon>
    </lineage>
</organism>
<dbReference type="RefSeq" id="XP_033399743.1">
    <property type="nucleotide sequence ID" value="XM_033540080.1"/>
</dbReference>
<sequence length="154" mass="17073">MPLTTPSPQTWTLRCKHNKTTIVLHVDALQTLSSIKPELLQALRDTQPDGSLNGHALPEDAAEIQLAKMLDPHDETRGWVRVDNAETKVGKKKDGPSLKDVGLKDNGVLAFRWGEEAANAPDQILDEDEGEQWDVIMPKYEETYFPEDEGVGSA</sequence>
<reference evidence="1" key="1">
    <citation type="journal article" date="2020" name="Stud. Mycol.">
        <title>101 Dothideomycetes genomes: a test case for predicting lifestyles and emergence of pathogens.</title>
        <authorList>
            <person name="Haridas S."/>
            <person name="Albert R."/>
            <person name="Binder M."/>
            <person name="Bloem J."/>
            <person name="Labutti K."/>
            <person name="Salamov A."/>
            <person name="Andreopoulos B."/>
            <person name="Baker S."/>
            <person name="Barry K."/>
            <person name="Bills G."/>
            <person name="Bluhm B."/>
            <person name="Cannon C."/>
            <person name="Castanera R."/>
            <person name="Culley D."/>
            <person name="Daum C."/>
            <person name="Ezra D."/>
            <person name="Gonzalez J."/>
            <person name="Henrissat B."/>
            <person name="Kuo A."/>
            <person name="Liang C."/>
            <person name="Lipzen A."/>
            <person name="Lutzoni F."/>
            <person name="Magnuson J."/>
            <person name="Mondo S."/>
            <person name="Nolan M."/>
            <person name="Ohm R."/>
            <person name="Pangilinan J."/>
            <person name="Park H.-J."/>
            <person name="Ramirez L."/>
            <person name="Alfaro M."/>
            <person name="Sun H."/>
            <person name="Tritt A."/>
            <person name="Yoshinaga Y."/>
            <person name="Zwiers L.-H."/>
            <person name="Turgeon B."/>
            <person name="Goodwin S."/>
            <person name="Spatafora J."/>
            <person name="Crous P."/>
            <person name="Grigoriev I."/>
        </authorList>
    </citation>
    <scope>NUCLEOTIDE SEQUENCE</scope>
    <source>
        <strain evidence="1">CBS 121167</strain>
    </source>
</reference>
<dbReference type="Proteomes" id="UP000799438">
    <property type="component" value="Unassembled WGS sequence"/>
</dbReference>
<dbReference type="EMBL" id="ML995480">
    <property type="protein sequence ID" value="KAF2144031.1"/>
    <property type="molecule type" value="Genomic_DNA"/>
</dbReference>
<evidence type="ECO:0000313" key="1">
    <source>
        <dbReference type="EMBL" id="KAF2144031.1"/>
    </source>
</evidence>
<evidence type="ECO:0000313" key="2">
    <source>
        <dbReference type="Proteomes" id="UP000799438"/>
    </source>
</evidence>
<gene>
    <name evidence="1" type="ORF">K452DRAFT_285238</name>
</gene>
<name>A0A6A6BNB0_9PEZI</name>
<dbReference type="OrthoDB" id="5376498at2759"/>
<dbReference type="AlphaFoldDB" id="A0A6A6BNB0"/>
<accession>A0A6A6BNB0</accession>
<proteinExistence type="predicted"/>
<dbReference type="GeneID" id="54297576"/>
<protein>
    <submittedName>
        <fullName evidence="1">Uncharacterized protein</fullName>
    </submittedName>
</protein>
<keyword evidence="2" id="KW-1185">Reference proteome</keyword>